<accession>B6XJE5</accession>
<gene>
    <name evidence="1" type="ORF">PROVALCAL_03496</name>
</gene>
<proteinExistence type="predicted"/>
<organism evidence="1 2">
    <name type="scientific">Providencia alcalifaciens DSM 30120</name>
    <dbReference type="NCBI Taxonomy" id="520999"/>
    <lineage>
        <taxon>Bacteria</taxon>
        <taxon>Pseudomonadati</taxon>
        <taxon>Pseudomonadota</taxon>
        <taxon>Gammaproteobacteria</taxon>
        <taxon>Enterobacterales</taxon>
        <taxon>Morganellaceae</taxon>
        <taxon>Providencia</taxon>
    </lineage>
</organism>
<name>B6XJE5_9GAMM</name>
<evidence type="ECO:0000313" key="2">
    <source>
        <dbReference type="Proteomes" id="UP000003729"/>
    </source>
</evidence>
<reference evidence="1 2" key="1">
    <citation type="submission" date="2008-10" db="EMBL/GenBank/DDBJ databases">
        <title>Draft genome sequence of Providencia alcalifaciens (DSM 30120).</title>
        <authorList>
            <person name="Sudarsanam P."/>
            <person name="Ley R."/>
            <person name="Guruge J."/>
            <person name="Turnbaugh P.J."/>
            <person name="Mahowald M."/>
            <person name="Liep D."/>
            <person name="Gordon J."/>
        </authorList>
    </citation>
    <scope>NUCLEOTIDE SEQUENCE [LARGE SCALE GENOMIC DNA]</scope>
    <source>
        <strain evidence="1 2">DSM 30120</strain>
    </source>
</reference>
<protein>
    <submittedName>
        <fullName evidence="1">Uncharacterized protein</fullName>
    </submittedName>
</protein>
<dbReference type="AlphaFoldDB" id="B6XJE5"/>
<reference evidence="1 2" key="2">
    <citation type="submission" date="2008-10" db="EMBL/GenBank/DDBJ databases">
        <authorList>
            <person name="Fulton L."/>
            <person name="Clifton S."/>
            <person name="Fulton B."/>
            <person name="Xu J."/>
            <person name="Minx P."/>
            <person name="Pepin K.H."/>
            <person name="Johnson M."/>
            <person name="Bhonagiri V."/>
            <person name="Nash W.E."/>
            <person name="Mardis E.R."/>
            <person name="Wilson R.K."/>
        </authorList>
    </citation>
    <scope>NUCLEOTIDE SEQUENCE [LARGE SCALE GENOMIC DNA]</scope>
    <source>
        <strain evidence="1 2">DSM 30120</strain>
    </source>
</reference>
<sequence>MFFVSAFLGRCFYLFFSIEIIKKHSKSTILNISTVVGDRGI</sequence>
<dbReference type="EMBL" id="ABXW01000062">
    <property type="protein sequence ID" value="EEB44682.1"/>
    <property type="molecule type" value="Genomic_DNA"/>
</dbReference>
<evidence type="ECO:0000313" key="1">
    <source>
        <dbReference type="EMBL" id="EEB44682.1"/>
    </source>
</evidence>
<comment type="caution">
    <text evidence="1">The sequence shown here is derived from an EMBL/GenBank/DDBJ whole genome shotgun (WGS) entry which is preliminary data.</text>
</comment>
<dbReference type="Proteomes" id="UP000003729">
    <property type="component" value="Unassembled WGS sequence"/>
</dbReference>